<evidence type="ECO:0000256" key="2">
    <source>
        <dbReference type="SAM" id="SignalP"/>
    </source>
</evidence>
<protein>
    <submittedName>
        <fullName evidence="3">Phosphonate ABC transporter substrate-binding protein</fullName>
    </submittedName>
</protein>
<keyword evidence="4" id="KW-1185">Reference proteome</keyword>
<proteinExistence type="predicted"/>
<feature type="region of interest" description="Disordered" evidence="1">
    <location>
        <begin position="31"/>
        <end position="56"/>
    </location>
</feature>
<dbReference type="PROSITE" id="PS51257">
    <property type="entry name" value="PROKAR_LIPOPROTEIN"/>
    <property type="match status" value="1"/>
</dbReference>
<keyword evidence="2" id="KW-0732">Signal</keyword>
<sequence length="372" mass="39861">MKKSSIVKRLGAIFLAGMMVVGMTACSSNTKETKTNAEATGTPKASQTEAEGQEAEKVSIDKLNVYFVPSREPDEIVTATEPLKGLLKEELAKEGYEVGEVVITVGTSYEAVGEALSAGTADIGLIPGGTYVLYDDGAEVVLTATRAGLSKDFDNAKDWNDKTATEGTDKQANSYRSLIIAGPSEKGQALAAKVNSGEELTWEDLAGASFSVMSSSSPAGYIYPSLWLQEHFGKNITDLPSAVQSDSYGSAFARLATGEIDVLLTYADARRDYVEKWNSEYARTGSIWEETAVIGVTAPIYNDTVSVSNNSKNMDDSLKAAIQNAFINIANTEEGKQVISIYSHEGYQVASPTDYDNERAAQKLIQELNSGN</sequence>
<dbReference type="Gene3D" id="3.40.190.10">
    <property type="entry name" value="Periplasmic binding protein-like II"/>
    <property type="match status" value="2"/>
</dbReference>
<feature type="compositionally biased region" description="Polar residues" evidence="1">
    <location>
        <begin position="31"/>
        <end position="50"/>
    </location>
</feature>
<evidence type="ECO:0000313" key="4">
    <source>
        <dbReference type="Proteomes" id="UP000515561"/>
    </source>
</evidence>
<dbReference type="EMBL" id="AP023367">
    <property type="protein sequence ID" value="BCJ96007.1"/>
    <property type="molecule type" value="Genomic_DNA"/>
</dbReference>
<dbReference type="KEGG" id="acel:acsn021_35760"/>
<name>A0A6S6R7J7_9FIRM</name>
<evidence type="ECO:0000313" key="3">
    <source>
        <dbReference type="EMBL" id="BCJ96007.1"/>
    </source>
</evidence>
<evidence type="ECO:0000256" key="1">
    <source>
        <dbReference type="SAM" id="MobiDB-lite"/>
    </source>
</evidence>
<dbReference type="PANTHER" id="PTHR35841:SF1">
    <property type="entry name" value="PHOSPHONATES-BINDING PERIPLASMIC PROTEIN"/>
    <property type="match status" value="1"/>
</dbReference>
<reference evidence="3 4" key="1">
    <citation type="journal article" date="2016" name="Int. J. Syst. Evol. Microbiol.">
        <title>Descriptions of Anaerotaenia torta gen. nov., sp. nov. and Anaerocolumna cellulosilytica gen. nov., sp. nov. isolated from a methanogenic reactor of cattle waste.</title>
        <authorList>
            <person name="Uek A."/>
            <person name="Ohtaki Y."/>
            <person name="Kaku N."/>
            <person name="Ueki K."/>
        </authorList>
    </citation>
    <scope>NUCLEOTIDE SEQUENCE [LARGE SCALE GENOMIC DNA]</scope>
    <source>
        <strain evidence="3 4">SN021</strain>
    </source>
</reference>
<feature type="signal peptide" evidence="2">
    <location>
        <begin position="1"/>
        <end position="27"/>
    </location>
</feature>
<dbReference type="RefSeq" id="WP_197978579.1">
    <property type="nucleotide sequence ID" value="NZ_AP023367.1"/>
</dbReference>
<dbReference type="Proteomes" id="UP000515561">
    <property type="component" value="Chromosome"/>
</dbReference>
<gene>
    <name evidence="3" type="primary">ycjI</name>
    <name evidence="3" type="ORF">acsn021_35760</name>
</gene>
<dbReference type="AlphaFoldDB" id="A0A6S6R7J7"/>
<feature type="chain" id="PRO_5043758717" evidence="2">
    <location>
        <begin position="28"/>
        <end position="372"/>
    </location>
</feature>
<dbReference type="Pfam" id="PF12974">
    <property type="entry name" value="Phosphonate-bd"/>
    <property type="match status" value="1"/>
</dbReference>
<organism evidence="3 4">
    <name type="scientific">Anaerocolumna cellulosilytica</name>
    <dbReference type="NCBI Taxonomy" id="433286"/>
    <lineage>
        <taxon>Bacteria</taxon>
        <taxon>Bacillati</taxon>
        <taxon>Bacillota</taxon>
        <taxon>Clostridia</taxon>
        <taxon>Lachnospirales</taxon>
        <taxon>Lachnospiraceae</taxon>
        <taxon>Anaerocolumna</taxon>
    </lineage>
</organism>
<dbReference type="PANTHER" id="PTHR35841">
    <property type="entry name" value="PHOSPHONATES-BINDING PERIPLASMIC PROTEIN"/>
    <property type="match status" value="1"/>
</dbReference>
<dbReference type="SUPFAM" id="SSF53850">
    <property type="entry name" value="Periplasmic binding protein-like II"/>
    <property type="match status" value="1"/>
</dbReference>
<accession>A0A6S6R7J7</accession>